<dbReference type="KEGG" id="pmar:B0X71_08605"/>
<dbReference type="AlphaFoldDB" id="A0A1Q2KY45"/>
<proteinExistence type="predicted"/>
<gene>
    <name evidence="1" type="ORF">B0X71_08605</name>
</gene>
<sequence length="139" mass="15892">MKIGQFNIPGSQNIAANVKWVSLLLLIFLIASGCSPSKVTVRSTLNDFPDADIIQYEGDVFGNITDAEWFSEADQEEKVRYIGEIRKQTTNSWFFRDLYATQLPEGTKIYANSEENEHVWMLIAETEVGDQYYRVQLAE</sequence>
<dbReference type="OrthoDB" id="2736188at2"/>
<reference evidence="1 2" key="1">
    <citation type="submission" date="2017-02" db="EMBL/GenBank/DDBJ databases">
        <title>The complete genomic sequence of a novel cold adapted crude oil-degrading bacterium Planococcus qaidamina Y42.</title>
        <authorList>
            <person name="Yang R."/>
        </authorList>
    </citation>
    <scope>NUCLEOTIDE SEQUENCE [LARGE SCALE GENOMIC DNA]</scope>
    <source>
        <strain evidence="1 2">Y42</strain>
    </source>
</reference>
<protein>
    <recommendedName>
        <fullName evidence="3">Lipoprotein</fullName>
    </recommendedName>
</protein>
<accession>A0A1Q2KY45</accession>
<organism evidence="1 2">
    <name type="scientific">Planococcus lenghuensis</name>
    <dbReference type="NCBI Taxonomy" id="2213202"/>
    <lineage>
        <taxon>Bacteria</taxon>
        <taxon>Bacillati</taxon>
        <taxon>Bacillota</taxon>
        <taxon>Bacilli</taxon>
        <taxon>Bacillales</taxon>
        <taxon>Caryophanaceae</taxon>
        <taxon>Planococcus</taxon>
    </lineage>
</organism>
<evidence type="ECO:0000313" key="2">
    <source>
        <dbReference type="Proteomes" id="UP000188184"/>
    </source>
</evidence>
<evidence type="ECO:0000313" key="1">
    <source>
        <dbReference type="EMBL" id="AQQ53145.1"/>
    </source>
</evidence>
<dbReference type="RefSeq" id="WP_077589031.1">
    <property type="nucleotide sequence ID" value="NZ_CP019640.1"/>
</dbReference>
<keyword evidence="2" id="KW-1185">Reference proteome</keyword>
<dbReference type="EMBL" id="CP019640">
    <property type="protein sequence ID" value="AQQ53145.1"/>
    <property type="molecule type" value="Genomic_DNA"/>
</dbReference>
<evidence type="ECO:0008006" key="3">
    <source>
        <dbReference type="Google" id="ProtNLM"/>
    </source>
</evidence>
<dbReference type="Proteomes" id="UP000188184">
    <property type="component" value="Chromosome"/>
</dbReference>
<name>A0A1Q2KY45_9BACL</name>